<dbReference type="SMART" id="SM00614">
    <property type="entry name" value="ZnF_BED"/>
    <property type="match status" value="1"/>
</dbReference>
<dbReference type="Pfam" id="PF02892">
    <property type="entry name" value="zf-BED"/>
    <property type="match status" value="1"/>
</dbReference>
<feature type="compositionally biased region" description="Low complexity" evidence="5">
    <location>
        <begin position="274"/>
        <end position="288"/>
    </location>
</feature>
<evidence type="ECO:0000313" key="8">
    <source>
        <dbReference type="Proteomes" id="UP001162483"/>
    </source>
</evidence>
<evidence type="ECO:0000256" key="1">
    <source>
        <dbReference type="ARBA" id="ARBA00022723"/>
    </source>
</evidence>
<feature type="compositionally biased region" description="Polar residues" evidence="5">
    <location>
        <begin position="432"/>
        <end position="443"/>
    </location>
</feature>
<feature type="compositionally biased region" description="Polar residues" evidence="5">
    <location>
        <begin position="150"/>
        <end position="160"/>
    </location>
</feature>
<organism evidence="7 8">
    <name type="scientific">Staurois parvus</name>
    <dbReference type="NCBI Taxonomy" id="386267"/>
    <lineage>
        <taxon>Eukaryota</taxon>
        <taxon>Metazoa</taxon>
        <taxon>Chordata</taxon>
        <taxon>Craniata</taxon>
        <taxon>Vertebrata</taxon>
        <taxon>Euteleostomi</taxon>
        <taxon>Amphibia</taxon>
        <taxon>Batrachia</taxon>
        <taxon>Anura</taxon>
        <taxon>Neobatrachia</taxon>
        <taxon>Ranoidea</taxon>
        <taxon>Ranidae</taxon>
        <taxon>Staurois</taxon>
    </lineage>
</organism>
<feature type="domain" description="BED-type" evidence="6">
    <location>
        <begin position="346"/>
        <end position="402"/>
    </location>
</feature>
<name>A0ABN9GXW1_9NEOB</name>
<feature type="non-terminal residue" evidence="7">
    <location>
        <position position="489"/>
    </location>
</feature>
<evidence type="ECO:0000256" key="2">
    <source>
        <dbReference type="ARBA" id="ARBA00022771"/>
    </source>
</evidence>
<feature type="compositionally biased region" description="Low complexity" evidence="5">
    <location>
        <begin position="140"/>
        <end position="149"/>
    </location>
</feature>
<evidence type="ECO:0000313" key="7">
    <source>
        <dbReference type="EMBL" id="CAI9612930.1"/>
    </source>
</evidence>
<evidence type="ECO:0000256" key="3">
    <source>
        <dbReference type="ARBA" id="ARBA00022833"/>
    </source>
</evidence>
<feature type="region of interest" description="Disordered" evidence="5">
    <location>
        <begin position="71"/>
        <end position="123"/>
    </location>
</feature>
<gene>
    <name evidence="7" type="ORF">SPARVUS_LOCUS14799533</name>
</gene>
<dbReference type="EMBL" id="CATNWA010019387">
    <property type="protein sequence ID" value="CAI9612930.1"/>
    <property type="molecule type" value="Genomic_DNA"/>
</dbReference>
<comment type="caution">
    <text evidence="7">The sequence shown here is derived from an EMBL/GenBank/DDBJ whole genome shotgun (WGS) entry which is preliminary data.</text>
</comment>
<proteinExistence type="predicted"/>
<protein>
    <recommendedName>
        <fullName evidence="6">BED-type domain-containing protein</fullName>
    </recommendedName>
</protein>
<accession>A0ABN9GXW1</accession>
<feature type="compositionally biased region" description="Low complexity" evidence="5">
    <location>
        <begin position="445"/>
        <end position="459"/>
    </location>
</feature>
<feature type="region of interest" description="Disordered" evidence="5">
    <location>
        <begin position="140"/>
        <end position="166"/>
    </location>
</feature>
<feature type="non-terminal residue" evidence="7">
    <location>
        <position position="1"/>
    </location>
</feature>
<dbReference type="InterPro" id="IPR003656">
    <property type="entry name" value="Znf_BED"/>
</dbReference>
<keyword evidence="3" id="KW-0862">Zinc</keyword>
<feature type="region of interest" description="Disordered" evidence="5">
    <location>
        <begin position="407"/>
        <end position="489"/>
    </location>
</feature>
<dbReference type="PROSITE" id="PS50808">
    <property type="entry name" value="ZF_BED"/>
    <property type="match status" value="1"/>
</dbReference>
<evidence type="ECO:0000259" key="6">
    <source>
        <dbReference type="PROSITE" id="PS50808"/>
    </source>
</evidence>
<dbReference type="InterPro" id="IPR052865">
    <property type="entry name" value="Zinc_finger_BED"/>
</dbReference>
<sequence length="489" mass="51819">LGPQNRYLGTQNRYLGTQNCYSGTDTELLLRDTELLLRDRHRIVTQGKTQNCYSGTDTELLLRDRHRIVTEGHRISMSDNTQRSGRGGNVSGASRRGSRGRGRGGTSFSQRPVLPVSSSGRVSTDNPAVIDWLARSSSSSQVTSDTYSQRSVGTSDTTVSWHGPGASPLKSRVLYLPLSFGVPSPSEVSHAVGSATLYSEEELTEGGQERGETSASSAARRRSTGEESGSVAGLEIGLSPDPHAAEGASSEAETLIDDDEADRTWQPRRHQAIASASSGEEGASLAASKTVGGLPRRQQGRSIVSGGKRPRSRAPAPLQPTTMASSGAGVHGGSSSQPVRSSRGKVSYSAVWQFFVKPPKEVNVAVCRLCGQKVKRGQGAHVGTTALRQHMQRRHSVAWENRDKDTAVLPAPAPAPSPAPLLAPSPDVNRPLSASQGSNTSAEGSCRSLASSARSDAPSPATPLHGFRQQSFLESVSKRQQFASTHPTV</sequence>
<feature type="compositionally biased region" description="Polar residues" evidence="5">
    <location>
        <begin position="468"/>
        <end position="489"/>
    </location>
</feature>
<feature type="compositionally biased region" description="Low complexity" evidence="5">
    <location>
        <begin position="324"/>
        <end position="336"/>
    </location>
</feature>
<dbReference type="SUPFAM" id="SSF57667">
    <property type="entry name" value="beta-beta-alpha zinc fingers"/>
    <property type="match status" value="1"/>
</dbReference>
<evidence type="ECO:0000256" key="5">
    <source>
        <dbReference type="SAM" id="MobiDB-lite"/>
    </source>
</evidence>
<keyword evidence="2 4" id="KW-0863">Zinc-finger</keyword>
<evidence type="ECO:0000256" key="4">
    <source>
        <dbReference type="PROSITE-ProRule" id="PRU00027"/>
    </source>
</evidence>
<feature type="region of interest" description="Disordered" evidence="5">
    <location>
        <begin position="199"/>
        <end position="342"/>
    </location>
</feature>
<dbReference type="InterPro" id="IPR036236">
    <property type="entry name" value="Znf_C2H2_sf"/>
</dbReference>
<feature type="compositionally biased region" description="Pro residues" evidence="5">
    <location>
        <begin position="411"/>
        <end position="423"/>
    </location>
</feature>
<dbReference type="Proteomes" id="UP001162483">
    <property type="component" value="Unassembled WGS sequence"/>
</dbReference>
<dbReference type="PANTHER" id="PTHR47241:SF1">
    <property type="entry name" value="BED-TYPE DOMAIN-CONTAINING PROTEIN"/>
    <property type="match status" value="1"/>
</dbReference>
<dbReference type="PANTHER" id="PTHR47241">
    <property type="entry name" value="FINGER PROTEIN, PUTATIVE-RELATED"/>
    <property type="match status" value="1"/>
</dbReference>
<reference evidence="7" key="1">
    <citation type="submission" date="2023-05" db="EMBL/GenBank/DDBJ databases">
        <authorList>
            <person name="Stuckert A."/>
        </authorList>
    </citation>
    <scope>NUCLEOTIDE SEQUENCE</scope>
</reference>
<keyword evidence="1" id="KW-0479">Metal-binding</keyword>
<keyword evidence="8" id="KW-1185">Reference proteome</keyword>